<dbReference type="VEuPathDB" id="FungiDB:G647_06045"/>
<feature type="domain" description="Methyltransferase" evidence="3">
    <location>
        <begin position="60"/>
        <end position="153"/>
    </location>
</feature>
<dbReference type="Pfam" id="PF13649">
    <property type="entry name" value="Methyltransf_25"/>
    <property type="match status" value="1"/>
</dbReference>
<proteinExistence type="predicted"/>
<dbReference type="InterPro" id="IPR029063">
    <property type="entry name" value="SAM-dependent_MTases_sf"/>
</dbReference>
<name>A0A1C1CUB6_9EURO</name>
<evidence type="ECO:0000259" key="3">
    <source>
        <dbReference type="Pfam" id="PF13649"/>
    </source>
</evidence>
<dbReference type="eggNOG" id="ENOG502SQD8">
    <property type="taxonomic scope" value="Eukaryota"/>
</dbReference>
<dbReference type="VEuPathDB" id="FungiDB:CLCR_09085"/>
<dbReference type="EMBL" id="LGRB01000009">
    <property type="protein sequence ID" value="OCT52096.1"/>
    <property type="molecule type" value="Genomic_DNA"/>
</dbReference>
<dbReference type="SUPFAM" id="SSF53335">
    <property type="entry name" value="S-adenosyl-L-methionine-dependent methyltransferases"/>
    <property type="match status" value="1"/>
</dbReference>
<comment type="caution">
    <text evidence="4">The sequence shown here is derived from an EMBL/GenBank/DDBJ whole genome shotgun (WGS) entry which is preliminary data.</text>
</comment>
<dbReference type="InterPro" id="IPR041698">
    <property type="entry name" value="Methyltransf_25"/>
</dbReference>
<dbReference type="STRING" id="86049.A0A1C1CUB6"/>
<evidence type="ECO:0000313" key="4">
    <source>
        <dbReference type="EMBL" id="OCT52096.1"/>
    </source>
</evidence>
<sequence>MDGDMSQNTVIPDDPKVLVQASYDRIATTYLEWTSAKPTARLEYLGKLLMQLQNASRATVLELGCGAGIPCTKLLAERCGHVIANDISESQIALAQSNVPGAQVHFIRDDMTNLALEASSLQAVVAFYSIIHLPREEQRTMMAQIWTWLSPGGFLVCNLGVRDDPGATREWLGSAKMYWSSFDAETNLQSLRSSGFTIIDSQILPDDEDGRIVPFLWVLARKGLNE</sequence>
<dbReference type="PANTHER" id="PTHR43861">
    <property type="entry name" value="TRANS-ACONITATE 2-METHYLTRANSFERASE-RELATED"/>
    <property type="match status" value="1"/>
</dbReference>
<reference evidence="5" key="1">
    <citation type="submission" date="2015-07" db="EMBL/GenBank/DDBJ databases">
        <authorList>
            <person name="Teixeira M.M."/>
            <person name="Souza R.C."/>
            <person name="Almeida L.G."/>
            <person name="Vicente V.A."/>
            <person name="de Hoog S."/>
            <person name="Bocca A.L."/>
            <person name="de Almeida S.R."/>
            <person name="Vasconcelos A.T."/>
            <person name="Felipe M.S."/>
        </authorList>
    </citation>
    <scope>NUCLEOTIDE SEQUENCE [LARGE SCALE GENOMIC DNA]</scope>
    <source>
        <strain evidence="5">KSF</strain>
    </source>
</reference>
<evidence type="ECO:0000256" key="1">
    <source>
        <dbReference type="ARBA" id="ARBA00022603"/>
    </source>
</evidence>
<keyword evidence="2 4" id="KW-0808">Transferase</keyword>
<organism evidence="4 5">
    <name type="scientific">Cladophialophora carrionii</name>
    <dbReference type="NCBI Taxonomy" id="86049"/>
    <lineage>
        <taxon>Eukaryota</taxon>
        <taxon>Fungi</taxon>
        <taxon>Dikarya</taxon>
        <taxon>Ascomycota</taxon>
        <taxon>Pezizomycotina</taxon>
        <taxon>Eurotiomycetes</taxon>
        <taxon>Chaetothyriomycetidae</taxon>
        <taxon>Chaetothyriales</taxon>
        <taxon>Herpotrichiellaceae</taxon>
        <taxon>Cladophialophora</taxon>
    </lineage>
</organism>
<dbReference type="Proteomes" id="UP000094526">
    <property type="component" value="Unassembled WGS sequence"/>
</dbReference>
<evidence type="ECO:0000256" key="2">
    <source>
        <dbReference type="ARBA" id="ARBA00022679"/>
    </source>
</evidence>
<keyword evidence="5" id="KW-1185">Reference proteome</keyword>
<protein>
    <submittedName>
        <fullName evidence="4">Putative O-methyltransferase</fullName>
    </submittedName>
</protein>
<dbReference type="CDD" id="cd02440">
    <property type="entry name" value="AdoMet_MTases"/>
    <property type="match status" value="1"/>
</dbReference>
<dbReference type="Gene3D" id="3.40.50.150">
    <property type="entry name" value="Vaccinia Virus protein VP39"/>
    <property type="match status" value="1"/>
</dbReference>
<dbReference type="GO" id="GO:0032259">
    <property type="term" value="P:methylation"/>
    <property type="evidence" value="ECO:0007669"/>
    <property type="project" value="UniProtKB-KW"/>
</dbReference>
<evidence type="ECO:0000313" key="5">
    <source>
        <dbReference type="Proteomes" id="UP000094526"/>
    </source>
</evidence>
<dbReference type="OrthoDB" id="540004at2759"/>
<gene>
    <name evidence="4" type="ORF">CLCR_09085</name>
</gene>
<dbReference type="AlphaFoldDB" id="A0A1C1CUB6"/>
<accession>A0A1C1CUB6</accession>
<dbReference type="PANTHER" id="PTHR43861:SF1">
    <property type="entry name" value="TRANS-ACONITATE 2-METHYLTRANSFERASE"/>
    <property type="match status" value="1"/>
</dbReference>
<dbReference type="GO" id="GO:0008168">
    <property type="term" value="F:methyltransferase activity"/>
    <property type="evidence" value="ECO:0007669"/>
    <property type="project" value="UniProtKB-KW"/>
</dbReference>
<keyword evidence="1 4" id="KW-0489">Methyltransferase</keyword>